<dbReference type="Proteomes" id="UP000681720">
    <property type="component" value="Unassembled WGS sequence"/>
</dbReference>
<organism evidence="1 3">
    <name type="scientific">Rotaria magnacalcarata</name>
    <dbReference type="NCBI Taxonomy" id="392030"/>
    <lineage>
        <taxon>Eukaryota</taxon>
        <taxon>Metazoa</taxon>
        <taxon>Spiralia</taxon>
        <taxon>Gnathifera</taxon>
        <taxon>Rotifera</taxon>
        <taxon>Eurotatoria</taxon>
        <taxon>Bdelloidea</taxon>
        <taxon>Philodinida</taxon>
        <taxon>Philodinidae</taxon>
        <taxon>Rotaria</taxon>
    </lineage>
</organism>
<evidence type="ECO:0000313" key="3">
    <source>
        <dbReference type="Proteomes" id="UP000676336"/>
    </source>
</evidence>
<dbReference type="CDD" id="cd04301">
    <property type="entry name" value="NAT_SF"/>
    <property type="match status" value="1"/>
</dbReference>
<dbReference type="Proteomes" id="UP000676336">
    <property type="component" value="Unassembled WGS sequence"/>
</dbReference>
<evidence type="ECO:0000313" key="2">
    <source>
        <dbReference type="EMBL" id="CAF5036240.1"/>
    </source>
</evidence>
<name>A0A8S3DFW2_9BILA</name>
<dbReference type="AlphaFoldDB" id="A0A8S3DFW2"/>
<accession>A0A8S3DFW2</accession>
<reference evidence="1" key="1">
    <citation type="submission" date="2021-02" db="EMBL/GenBank/DDBJ databases">
        <authorList>
            <person name="Nowell W R."/>
        </authorList>
    </citation>
    <scope>NUCLEOTIDE SEQUENCE</scope>
</reference>
<protein>
    <submittedName>
        <fullName evidence="1">Uncharacterized protein</fullName>
    </submittedName>
</protein>
<proteinExistence type="predicted"/>
<evidence type="ECO:0000313" key="1">
    <source>
        <dbReference type="EMBL" id="CAF5014688.1"/>
    </source>
</evidence>
<dbReference type="Gene3D" id="3.40.630.30">
    <property type="match status" value="1"/>
</dbReference>
<dbReference type="InterPro" id="IPR016181">
    <property type="entry name" value="Acyl_CoA_acyltransferase"/>
</dbReference>
<dbReference type="EMBL" id="CAJOBI010209626">
    <property type="protein sequence ID" value="CAF5014688.1"/>
    <property type="molecule type" value="Genomic_DNA"/>
</dbReference>
<comment type="caution">
    <text evidence="1">The sequence shown here is derived from an EMBL/GenBank/DDBJ whole genome shotgun (WGS) entry which is preliminary data.</text>
</comment>
<dbReference type="EMBL" id="CAJOBJ010222577">
    <property type="protein sequence ID" value="CAF5036240.1"/>
    <property type="molecule type" value="Genomic_DNA"/>
</dbReference>
<gene>
    <name evidence="2" type="ORF">GIL414_LOCUS59174</name>
    <name evidence="1" type="ORF">SMN809_LOCUS57364</name>
</gene>
<dbReference type="SUPFAM" id="SSF55729">
    <property type="entry name" value="Acyl-CoA N-acyltransferases (Nat)"/>
    <property type="match status" value="1"/>
</dbReference>
<sequence>MLIQKKEDQDQVLILPPYQRKGHGRRLLTAIYNDLRKDSRVQDITG</sequence>
<feature type="non-terminal residue" evidence="1">
    <location>
        <position position="1"/>
    </location>
</feature>